<dbReference type="GO" id="GO:0010859">
    <property type="term" value="F:calcium-dependent cysteine-type endopeptidase inhibitor activity"/>
    <property type="evidence" value="ECO:0007669"/>
    <property type="project" value="TreeGrafter"/>
</dbReference>
<dbReference type="EMBL" id="LZPO01044150">
    <property type="protein sequence ID" value="OBS75091.1"/>
    <property type="molecule type" value="Genomic_DNA"/>
</dbReference>
<evidence type="ECO:0000313" key="2">
    <source>
        <dbReference type="EMBL" id="OBS75091.1"/>
    </source>
</evidence>
<dbReference type="GO" id="GO:0005737">
    <property type="term" value="C:cytoplasm"/>
    <property type="evidence" value="ECO:0007669"/>
    <property type="project" value="TreeGrafter"/>
</dbReference>
<gene>
    <name evidence="2" type="ORF">A6R68_14371</name>
</gene>
<dbReference type="AlphaFoldDB" id="A0A1A6H9X1"/>
<name>A0A1A6H9X1_NEOLE</name>
<feature type="region of interest" description="Disordered" evidence="1">
    <location>
        <begin position="43"/>
        <end position="63"/>
    </location>
</feature>
<dbReference type="PANTHER" id="PTHR10077">
    <property type="entry name" value="CALPASTATIN"/>
    <property type="match status" value="1"/>
</dbReference>
<evidence type="ECO:0000256" key="1">
    <source>
        <dbReference type="SAM" id="MobiDB-lite"/>
    </source>
</evidence>
<dbReference type="PANTHER" id="PTHR10077:SF0">
    <property type="entry name" value="CALPASTATIN"/>
    <property type="match status" value="1"/>
</dbReference>
<proteinExistence type="predicted"/>
<dbReference type="STRING" id="56216.A0A1A6H9X1"/>
<dbReference type="OrthoDB" id="8926414at2759"/>
<keyword evidence="3" id="KW-1185">Reference proteome</keyword>
<dbReference type="Proteomes" id="UP000092124">
    <property type="component" value="Unassembled WGS sequence"/>
</dbReference>
<feature type="non-terminal residue" evidence="2">
    <location>
        <position position="1"/>
    </location>
</feature>
<organism evidence="2 3">
    <name type="scientific">Neotoma lepida</name>
    <name type="common">Desert woodrat</name>
    <dbReference type="NCBI Taxonomy" id="56216"/>
    <lineage>
        <taxon>Eukaryota</taxon>
        <taxon>Metazoa</taxon>
        <taxon>Chordata</taxon>
        <taxon>Craniata</taxon>
        <taxon>Vertebrata</taxon>
        <taxon>Euteleostomi</taxon>
        <taxon>Mammalia</taxon>
        <taxon>Eutheria</taxon>
        <taxon>Euarchontoglires</taxon>
        <taxon>Glires</taxon>
        <taxon>Rodentia</taxon>
        <taxon>Myomorpha</taxon>
        <taxon>Muroidea</taxon>
        <taxon>Cricetidae</taxon>
        <taxon>Neotominae</taxon>
        <taxon>Neotoma</taxon>
    </lineage>
</organism>
<reference evidence="2 3" key="1">
    <citation type="submission" date="2016-06" db="EMBL/GenBank/DDBJ databases">
        <title>The Draft Genome Sequence and Annotation of the Desert Woodrat Neotoma lepida.</title>
        <authorList>
            <person name="Campbell M."/>
            <person name="Oakeson K.F."/>
            <person name="Yandell M."/>
            <person name="Halpert J.R."/>
            <person name="Dearing D."/>
        </authorList>
    </citation>
    <scope>NUCLEOTIDE SEQUENCE [LARGE SCALE GENOMIC DNA]</scope>
    <source>
        <strain evidence="2">417</strain>
        <tissue evidence="2">Liver</tissue>
    </source>
</reference>
<protein>
    <submittedName>
        <fullName evidence="2">Uncharacterized protein</fullName>
    </submittedName>
</protein>
<feature type="non-terminal residue" evidence="2">
    <location>
        <position position="63"/>
    </location>
</feature>
<comment type="caution">
    <text evidence="2">The sequence shown here is derived from an EMBL/GenBank/DDBJ whole genome shotgun (WGS) entry which is preliminary data.</text>
</comment>
<sequence length="63" mass="6340">TKSQDAPAAAGGSVVAGVTVAAASDKVNDKSGIDVALDDLIDTLGEPEETNKDDPRYTGPIVL</sequence>
<dbReference type="InterPro" id="IPR026998">
    <property type="entry name" value="Calpastatin"/>
</dbReference>
<accession>A0A1A6H9X1</accession>
<evidence type="ECO:0000313" key="3">
    <source>
        <dbReference type="Proteomes" id="UP000092124"/>
    </source>
</evidence>